<dbReference type="SUPFAM" id="SSF46785">
    <property type="entry name" value="Winged helix' DNA-binding domain"/>
    <property type="match status" value="1"/>
</dbReference>
<dbReference type="OrthoDB" id="9786526at2"/>
<dbReference type="AlphaFoldDB" id="A0A4U0ZGF7"/>
<keyword evidence="2" id="KW-0805">Transcription regulation</keyword>
<dbReference type="Proteomes" id="UP000305471">
    <property type="component" value="Unassembled WGS sequence"/>
</dbReference>
<organism evidence="6 7">
    <name type="scientific">Alteromonas portus</name>
    <dbReference type="NCBI Taxonomy" id="2565549"/>
    <lineage>
        <taxon>Bacteria</taxon>
        <taxon>Pseudomonadati</taxon>
        <taxon>Pseudomonadota</taxon>
        <taxon>Gammaproteobacteria</taxon>
        <taxon>Alteromonadales</taxon>
        <taxon>Alteromonadaceae</taxon>
        <taxon>Alteromonas/Salinimonas group</taxon>
        <taxon>Alteromonas</taxon>
    </lineage>
</organism>
<dbReference type="PANTHER" id="PTHR30537">
    <property type="entry name" value="HTH-TYPE TRANSCRIPTIONAL REGULATOR"/>
    <property type="match status" value="1"/>
</dbReference>
<comment type="caution">
    <text evidence="6">The sequence shown here is derived from an EMBL/GenBank/DDBJ whole genome shotgun (WGS) entry which is preliminary data.</text>
</comment>
<evidence type="ECO:0000256" key="2">
    <source>
        <dbReference type="ARBA" id="ARBA00023015"/>
    </source>
</evidence>
<comment type="similarity">
    <text evidence="1">Belongs to the LysR transcriptional regulatory family.</text>
</comment>
<accession>A0A4U0ZGF7</accession>
<dbReference type="InterPro" id="IPR000847">
    <property type="entry name" value="LysR_HTH_N"/>
</dbReference>
<evidence type="ECO:0000313" key="6">
    <source>
        <dbReference type="EMBL" id="TKB03045.1"/>
    </source>
</evidence>
<dbReference type="Gene3D" id="3.40.190.290">
    <property type="match status" value="1"/>
</dbReference>
<dbReference type="PROSITE" id="PS50931">
    <property type="entry name" value="HTH_LYSR"/>
    <property type="match status" value="1"/>
</dbReference>
<proteinExistence type="inferred from homology"/>
<evidence type="ECO:0000256" key="1">
    <source>
        <dbReference type="ARBA" id="ARBA00009437"/>
    </source>
</evidence>
<reference evidence="6 7" key="1">
    <citation type="submission" date="2019-04" db="EMBL/GenBank/DDBJ databases">
        <title>Alteromonas portus sp. nov., an alginate lyase-excreting marine bacterium.</title>
        <authorList>
            <person name="Huang H."/>
            <person name="Mo K."/>
            <person name="Bao S."/>
        </authorList>
    </citation>
    <scope>NUCLEOTIDE SEQUENCE [LARGE SCALE GENOMIC DNA]</scope>
    <source>
        <strain evidence="6 7">HB161718</strain>
    </source>
</reference>
<dbReference type="SUPFAM" id="SSF53850">
    <property type="entry name" value="Periplasmic binding protein-like II"/>
    <property type="match status" value="1"/>
</dbReference>
<dbReference type="InterPro" id="IPR058163">
    <property type="entry name" value="LysR-type_TF_proteobact-type"/>
</dbReference>
<evidence type="ECO:0000259" key="5">
    <source>
        <dbReference type="PROSITE" id="PS50931"/>
    </source>
</evidence>
<dbReference type="Gene3D" id="1.10.10.10">
    <property type="entry name" value="Winged helix-like DNA-binding domain superfamily/Winged helix DNA-binding domain"/>
    <property type="match status" value="1"/>
</dbReference>
<keyword evidence="7" id="KW-1185">Reference proteome</keyword>
<name>A0A4U0ZGF7_9ALTE</name>
<evidence type="ECO:0000256" key="4">
    <source>
        <dbReference type="ARBA" id="ARBA00023163"/>
    </source>
</evidence>
<feature type="domain" description="HTH lysR-type" evidence="5">
    <location>
        <begin position="1"/>
        <end position="58"/>
    </location>
</feature>
<dbReference type="InterPro" id="IPR005119">
    <property type="entry name" value="LysR_subst-bd"/>
</dbReference>
<dbReference type="GO" id="GO:0043565">
    <property type="term" value="F:sequence-specific DNA binding"/>
    <property type="evidence" value="ECO:0007669"/>
    <property type="project" value="TreeGrafter"/>
</dbReference>
<dbReference type="EMBL" id="SWCO01000005">
    <property type="protein sequence ID" value="TKB03045.1"/>
    <property type="molecule type" value="Genomic_DNA"/>
</dbReference>
<dbReference type="Pfam" id="PF03466">
    <property type="entry name" value="LysR_substrate"/>
    <property type="match status" value="1"/>
</dbReference>
<keyword evidence="3" id="KW-0238">DNA-binding</keyword>
<dbReference type="InterPro" id="IPR036390">
    <property type="entry name" value="WH_DNA-bd_sf"/>
</dbReference>
<protein>
    <submittedName>
        <fullName evidence="6">LysR family transcriptional regulator</fullName>
    </submittedName>
</protein>
<dbReference type="InterPro" id="IPR036388">
    <property type="entry name" value="WH-like_DNA-bd_sf"/>
</dbReference>
<dbReference type="PANTHER" id="PTHR30537:SF3">
    <property type="entry name" value="TRANSCRIPTIONAL REGULATORY PROTEIN"/>
    <property type="match status" value="1"/>
</dbReference>
<dbReference type="RefSeq" id="WP_136781772.1">
    <property type="nucleotide sequence ID" value="NZ_SWCO01000005.1"/>
</dbReference>
<dbReference type="Pfam" id="PF00126">
    <property type="entry name" value="HTH_1"/>
    <property type="match status" value="1"/>
</dbReference>
<evidence type="ECO:0000256" key="3">
    <source>
        <dbReference type="ARBA" id="ARBA00023125"/>
    </source>
</evidence>
<dbReference type="GO" id="GO:0003700">
    <property type="term" value="F:DNA-binding transcription factor activity"/>
    <property type="evidence" value="ECO:0007669"/>
    <property type="project" value="InterPro"/>
</dbReference>
<keyword evidence="4" id="KW-0804">Transcription</keyword>
<sequence length="295" mass="33531">MNWDDMRLFLGLARNGHVAIAAKGLKVDPTTLIRRVKKLEDSLNCKLFELTKKGYVLTTHGSELVTYIEKAEHYFLEAQNELGDERSHLAGTIRVSVSEGFGSWFLAPLLPDFKKQYPGISIELVATSGFLNLNKREADMAILLEKPSKGLLVTQKLTDYNLYLYTHQSLINDYKPRTLKDLTTFNLVSYVPDLVYAPQLKFIEETALSQLSALRSTSINAQYQMLVNGAGVGILPKFMAEKQPGLVRLIENEIHIKRTFWLATHKETHSQARFQAFTHWLIENVARNQASFIDK</sequence>
<gene>
    <name evidence="6" type="ORF">E5672_08280</name>
</gene>
<dbReference type="GO" id="GO:0006351">
    <property type="term" value="P:DNA-templated transcription"/>
    <property type="evidence" value="ECO:0007669"/>
    <property type="project" value="TreeGrafter"/>
</dbReference>
<evidence type="ECO:0000313" key="7">
    <source>
        <dbReference type="Proteomes" id="UP000305471"/>
    </source>
</evidence>